<name>A0A939K0A9_9BACT</name>
<feature type="transmembrane region" description="Helical" evidence="1">
    <location>
        <begin position="21"/>
        <end position="41"/>
    </location>
</feature>
<reference evidence="2 3" key="1">
    <citation type="submission" date="2021-03" db="EMBL/GenBank/DDBJ databases">
        <title>Fibrella sp. HMF5036 genome sequencing and assembly.</title>
        <authorList>
            <person name="Kang H."/>
            <person name="Kim H."/>
            <person name="Bae S."/>
            <person name="Joh K."/>
        </authorList>
    </citation>
    <scope>NUCLEOTIDE SEQUENCE [LARGE SCALE GENOMIC DNA]</scope>
    <source>
        <strain evidence="2 3">HMF5036</strain>
    </source>
</reference>
<keyword evidence="1" id="KW-0812">Transmembrane</keyword>
<keyword evidence="1" id="KW-1133">Transmembrane helix</keyword>
<dbReference type="Proteomes" id="UP000664795">
    <property type="component" value="Unassembled WGS sequence"/>
</dbReference>
<evidence type="ECO:0000313" key="3">
    <source>
        <dbReference type="Proteomes" id="UP000664795"/>
    </source>
</evidence>
<dbReference type="AlphaFoldDB" id="A0A939K0A9"/>
<dbReference type="EMBL" id="JAFMYU010000011">
    <property type="protein sequence ID" value="MBO0932288.1"/>
    <property type="molecule type" value="Genomic_DNA"/>
</dbReference>
<keyword evidence="3" id="KW-1185">Reference proteome</keyword>
<comment type="caution">
    <text evidence="2">The sequence shown here is derived from an EMBL/GenBank/DDBJ whole genome shotgun (WGS) entry which is preliminary data.</text>
</comment>
<organism evidence="2 3">
    <name type="scientific">Fibrella aquatilis</name>
    <dbReference type="NCBI Taxonomy" id="2817059"/>
    <lineage>
        <taxon>Bacteria</taxon>
        <taxon>Pseudomonadati</taxon>
        <taxon>Bacteroidota</taxon>
        <taxon>Cytophagia</taxon>
        <taxon>Cytophagales</taxon>
        <taxon>Spirosomataceae</taxon>
        <taxon>Fibrella</taxon>
    </lineage>
</organism>
<proteinExistence type="predicted"/>
<gene>
    <name evidence="2" type="ORF">J2I48_14845</name>
</gene>
<sequence>MTTQHHSPCQPLIKGRLAQKIIPLILLIISSIAAVAQQNLFNIPSGDITPKNKVFYQHQINLYTSRFESKGHFVYGLGKGWDAGVNVVGKGLNFRPNWQLMHNDQRTQGPLYPVVMGTLQKQFVLNERMNLNVGTQVGTNLSSLVDRRALHQFTYALAGYSFQPGKRVLVGPYVTNSAYVGPGNNVGLMLGYEWKLDDHWYLMGDWISGRHDQASGVVGAMYWPARRVQFCAGVLLANPNVPKPAGLVLEINILGWDLVH</sequence>
<protein>
    <submittedName>
        <fullName evidence="2">Uncharacterized protein</fullName>
    </submittedName>
</protein>
<evidence type="ECO:0000313" key="2">
    <source>
        <dbReference type="EMBL" id="MBO0932288.1"/>
    </source>
</evidence>
<dbReference type="RefSeq" id="WP_207336254.1">
    <property type="nucleotide sequence ID" value="NZ_JAFMYU010000011.1"/>
</dbReference>
<keyword evidence="1" id="KW-0472">Membrane</keyword>
<evidence type="ECO:0000256" key="1">
    <source>
        <dbReference type="SAM" id="Phobius"/>
    </source>
</evidence>
<accession>A0A939K0A9</accession>